<name>A0A498H2C3_9EURY</name>
<evidence type="ECO:0000256" key="2">
    <source>
        <dbReference type="SAM" id="Phobius"/>
    </source>
</evidence>
<keyword evidence="2" id="KW-1133">Transmembrane helix</keyword>
<reference evidence="3 4" key="1">
    <citation type="journal article" date="2015" name="Int. J. Syst. Evol. Microbiol.">
        <title>Methanoculleus taiwanensis sp. nov., a methanogen isolated from deep marine sediment at the deformation front area near Taiwan.</title>
        <authorList>
            <person name="Weng C.Y."/>
            <person name="Chen S.C."/>
            <person name="Lai M.C."/>
            <person name="Wu S.Y."/>
            <person name="Lin S."/>
            <person name="Yang T.F."/>
            <person name="Chen P.C."/>
        </authorList>
    </citation>
    <scope>NUCLEOTIDE SEQUENCE [LARGE SCALE GENOMIC DNA]</scope>
    <source>
        <strain evidence="3 4">CYW4</strain>
    </source>
</reference>
<evidence type="ECO:0000313" key="4">
    <source>
        <dbReference type="Proteomes" id="UP000290932"/>
    </source>
</evidence>
<evidence type="ECO:0000313" key="3">
    <source>
        <dbReference type="EMBL" id="RXE56096.1"/>
    </source>
</evidence>
<accession>A0A498H2C3</accession>
<keyword evidence="4" id="KW-1185">Reference proteome</keyword>
<dbReference type="EMBL" id="LHQS01000002">
    <property type="protein sequence ID" value="RXE56096.1"/>
    <property type="molecule type" value="Genomic_DNA"/>
</dbReference>
<feature type="transmembrane region" description="Helical" evidence="2">
    <location>
        <begin position="374"/>
        <end position="393"/>
    </location>
</feature>
<feature type="region of interest" description="Disordered" evidence="1">
    <location>
        <begin position="348"/>
        <end position="367"/>
    </location>
</feature>
<feature type="compositionally biased region" description="Low complexity" evidence="1">
    <location>
        <begin position="186"/>
        <end position="221"/>
    </location>
</feature>
<feature type="compositionally biased region" description="Polar residues" evidence="1">
    <location>
        <begin position="357"/>
        <end position="367"/>
    </location>
</feature>
<protein>
    <submittedName>
        <fullName evidence="3">Uncharacterized protein</fullName>
    </submittedName>
</protein>
<organism evidence="3 4">
    <name type="scientific">Methanoculleus taiwanensis</name>
    <dbReference type="NCBI Taxonomy" id="1550565"/>
    <lineage>
        <taxon>Archaea</taxon>
        <taxon>Methanobacteriati</taxon>
        <taxon>Methanobacteriota</taxon>
        <taxon>Stenosarchaea group</taxon>
        <taxon>Methanomicrobia</taxon>
        <taxon>Methanomicrobiales</taxon>
        <taxon>Methanomicrobiaceae</taxon>
        <taxon>Methanoculleus</taxon>
    </lineage>
</organism>
<sequence length="397" mass="40247">MEGAAALDISITPDHIESGDTVTINAAGLANGSTFALRMEATVGLEGQDEFSFEATNVNIPFSLNSPVVRIRAEPATRAGLRVQTGGTAKSIEAFDNDDGVVNPDPQGLENIKGGSVDLLRAYGDAVSGSESVDFSLELSGTKMGPDNSQITFDLAGIDQGTARIVILVNGNEEVNKNIIIGEVPTATPTQTPTASPTATTLPGSSGSTGAPSGSIPTTTPEPSNSISAGSLDGVAGIIVARDAITGVNPESLAIIESSPMSVPADWQVIAGTYVVSPAAARFSPAATLSLRLNGEAATPFLAAYASGTWTIVPSRIEGNAIVADITAPGQFALMTFASEATVTPDVESPTVIPASGETTPVTGTPTQKAGPDAWFLGMLSLAAIAGGALLVARKRQ</sequence>
<gene>
    <name evidence="3" type="ORF">ABH15_07910</name>
</gene>
<keyword evidence="2" id="KW-0812">Transmembrane</keyword>
<dbReference type="AlphaFoldDB" id="A0A498H2C3"/>
<proteinExistence type="predicted"/>
<feature type="region of interest" description="Disordered" evidence="1">
    <location>
        <begin position="186"/>
        <end position="228"/>
    </location>
</feature>
<dbReference type="Proteomes" id="UP000290932">
    <property type="component" value="Unassembled WGS sequence"/>
</dbReference>
<keyword evidence="2" id="KW-0472">Membrane</keyword>
<comment type="caution">
    <text evidence="3">The sequence shown here is derived from an EMBL/GenBank/DDBJ whole genome shotgun (WGS) entry which is preliminary data.</text>
</comment>
<evidence type="ECO:0000256" key="1">
    <source>
        <dbReference type="SAM" id="MobiDB-lite"/>
    </source>
</evidence>